<dbReference type="Proteomes" id="UP000828390">
    <property type="component" value="Unassembled WGS sequence"/>
</dbReference>
<evidence type="ECO:0000313" key="2">
    <source>
        <dbReference type="Proteomes" id="UP000828390"/>
    </source>
</evidence>
<dbReference type="EMBL" id="JAIWYP010000015">
    <property type="protein sequence ID" value="KAH3699666.1"/>
    <property type="molecule type" value="Genomic_DNA"/>
</dbReference>
<accession>A0A9D3YGM3</accession>
<name>A0A9D3YGM3_DREPO</name>
<protein>
    <submittedName>
        <fullName evidence="1">Uncharacterized protein</fullName>
    </submittedName>
</protein>
<comment type="caution">
    <text evidence="1">The sequence shown here is derived from an EMBL/GenBank/DDBJ whole genome shotgun (WGS) entry which is preliminary data.</text>
</comment>
<reference evidence="1" key="2">
    <citation type="submission" date="2020-11" db="EMBL/GenBank/DDBJ databases">
        <authorList>
            <person name="McCartney M.A."/>
            <person name="Auch B."/>
            <person name="Kono T."/>
            <person name="Mallez S."/>
            <person name="Becker A."/>
            <person name="Gohl D.M."/>
            <person name="Silverstein K.A.T."/>
            <person name="Koren S."/>
            <person name="Bechman K.B."/>
            <person name="Herman A."/>
            <person name="Abrahante J.E."/>
            <person name="Garbe J."/>
        </authorList>
    </citation>
    <scope>NUCLEOTIDE SEQUENCE</scope>
    <source>
        <strain evidence="1">Duluth1</strain>
        <tissue evidence="1">Whole animal</tissue>
    </source>
</reference>
<evidence type="ECO:0000313" key="1">
    <source>
        <dbReference type="EMBL" id="KAH3699666.1"/>
    </source>
</evidence>
<organism evidence="1 2">
    <name type="scientific">Dreissena polymorpha</name>
    <name type="common">Zebra mussel</name>
    <name type="synonym">Mytilus polymorpha</name>
    <dbReference type="NCBI Taxonomy" id="45954"/>
    <lineage>
        <taxon>Eukaryota</taxon>
        <taxon>Metazoa</taxon>
        <taxon>Spiralia</taxon>
        <taxon>Lophotrochozoa</taxon>
        <taxon>Mollusca</taxon>
        <taxon>Bivalvia</taxon>
        <taxon>Autobranchia</taxon>
        <taxon>Heteroconchia</taxon>
        <taxon>Euheterodonta</taxon>
        <taxon>Imparidentia</taxon>
        <taxon>Neoheterodontei</taxon>
        <taxon>Myida</taxon>
        <taxon>Dreissenoidea</taxon>
        <taxon>Dreissenidae</taxon>
        <taxon>Dreissena</taxon>
    </lineage>
</organism>
<keyword evidence="2" id="KW-1185">Reference proteome</keyword>
<reference evidence="1" key="1">
    <citation type="journal article" date="2019" name="bioRxiv">
        <title>The Genome of the Zebra Mussel, Dreissena polymorpha: A Resource for Invasive Species Research.</title>
        <authorList>
            <person name="McCartney M.A."/>
            <person name="Auch B."/>
            <person name="Kono T."/>
            <person name="Mallez S."/>
            <person name="Zhang Y."/>
            <person name="Obille A."/>
            <person name="Becker A."/>
            <person name="Abrahante J.E."/>
            <person name="Garbe J."/>
            <person name="Badalamenti J.P."/>
            <person name="Herman A."/>
            <person name="Mangelson H."/>
            <person name="Liachko I."/>
            <person name="Sullivan S."/>
            <person name="Sone E.D."/>
            <person name="Koren S."/>
            <person name="Silverstein K.A.T."/>
            <person name="Beckman K.B."/>
            <person name="Gohl D.M."/>
        </authorList>
    </citation>
    <scope>NUCLEOTIDE SEQUENCE</scope>
    <source>
        <strain evidence="1">Duluth1</strain>
        <tissue evidence="1">Whole animal</tissue>
    </source>
</reference>
<dbReference type="AlphaFoldDB" id="A0A9D3YGM3"/>
<gene>
    <name evidence="1" type="ORF">DPMN_074626</name>
</gene>
<sequence length="104" mass="12028">MNVAHLKFKGNDLFCVFCIIRKHVLTKKNASILATMCFNQLEPFSNSPKISLKNVLTKFHEDWTINVTFRFHDDQRINVASRVLTRKNAPPPGGHVFQQNRSIF</sequence>
<proteinExistence type="predicted"/>